<evidence type="ECO:0000259" key="1">
    <source>
        <dbReference type="PROSITE" id="PS50123"/>
    </source>
</evidence>
<organism evidence="2 3">
    <name type="scientific">Escherichia coli</name>
    <dbReference type="NCBI Taxonomy" id="562"/>
    <lineage>
        <taxon>Bacteria</taxon>
        <taxon>Pseudomonadati</taxon>
        <taxon>Pseudomonadota</taxon>
        <taxon>Gammaproteobacteria</taxon>
        <taxon>Enterobacterales</taxon>
        <taxon>Enterobacteriaceae</taxon>
        <taxon>Escherichia</taxon>
    </lineage>
</organism>
<reference evidence="2 3" key="1">
    <citation type="submission" date="2019-08" db="EMBL/GenBank/DDBJ databases">
        <title>Identification of Water Treatment Resistant and Multidrug Resistant Urinary Pathogenic Escherichia coli in Wastewater.</title>
        <authorList>
            <person name="Neumann N."/>
        </authorList>
    </citation>
    <scope>NUCLEOTIDE SEQUENCE [LARGE SCALE GENOMIC DNA]</scope>
    <source>
        <strain evidence="2 3">WU2356</strain>
    </source>
</reference>
<evidence type="ECO:0000313" key="3">
    <source>
        <dbReference type="Proteomes" id="UP000392867"/>
    </source>
</evidence>
<dbReference type="InterPro" id="IPR000780">
    <property type="entry name" value="CheR_MeTrfase"/>
</dbReference>
<dbReference type="InterPro" id="IPR022642">
    <property type="entry name" value="CheR_C"/>
</dbReference>
<gene>
    <name evidence="2" type="ORF">FVB16_14785</name>
</gene>
<dbReference type="GO" id="GO:0008757">
    <property type="term" value="F:S-adenosylmethionine-dependent methyltransferase activity"/>
    <property type="evidence" value="ECO:0007669"/>
    <property type="project" value="InterPro"/>
</dbReference>
<accession>A0A5N8HB90</accession>
<dbReference type="GO" id="GO:0032259">
    <property type="term" value="P:methylation"/>
    <property type="evidence" value="ECO:0007669"/>
    <property type="project" value="UniProtKB-KW"/>
</dbReference>
<sequence length="47" mass="5486">TQQEILRRFVPLLKPDGLLFAGHSENFSHLERRFTLRGQTVYALSKD</sequence>
<feature type="domain" description="CheR-type methyltransferase" evidence="1">
    <location>
        <begin position="1"/>
        <end position="47"/>
    </location>
</feature>
<dbReference type="Gene3D" id="3.40.50.150">
    <property type="entry name" value="Vaccinia Virus protein VP39"/>
    <property type="match status" value="1"/>
</dbReference>
<dbReference type="SUPFAM" id="SSF53335">
    <property type="entry name" value="S-adenosyl-L-methionine-dependent methyltransferases"/>
    <property type="match status" value="1"/>
</dbReference>
<dbReference type="EMBL" id="VOTT01000313">
    <property type="protein sequence ID" value="MPU50069.1"/>
    <property type="molecule type" value="Genomic_DNA"/>
</dbReference>
<comment type="caution">
    <text evidence="2">The sequence shown here is derived from an EMBL/GenBank/DDBJ whole genome shotgun (WGS) entry which is preliminary data.</text>
</comment>
<evidence type="ECO:0000313" key="2">
    <source>
        <dbReference type="EMBL" id="MPU50069.1"/>
    </source>
</evidence>
<dbReference type="AlphaFoldDB" id="A0A5N8HB90"/>
<keyword evidence="2" id="KW-0808">Transferase</keyword>
<dbReference type="Pfam" id="PF01739">
    <property type="entry name" value="CheR"/>
    <property type="match status" value="1"/>
</dbReference>
<dbReference type="PROSITE" id="PS50123">
    <property type="entry name" value="CHER"/>
    <property type="match status" value="1"/>
</dbReference>
<keyword evidence="2" id="KW-0489">Methyltransferase</keyword>
<protein>
    <submittedName>
        <fullName evidence="2">Chemotaxis protein-glutamate O-methyltransferase</fullName>
    </submittedName>
</protein>
<dbReference type="InterPro" id="IPR029063">
    <property type="entry name" value="SAM-dependent_MTases_sf"/>
</dbReference>
<proteinExistence type="predicted"/>
<dbReference type="Proteomes" id="UP000392867">
    <property type="component" value="Unassembled WGS sequence"/>
</dbReference>
<name>A0A5N8HB90_ECOLX</name>
<feature type="non-terminal residue" evidence="2">
    <location>
        <position position="1"/>
    </location>
</feature>
<dbReference type="RefSeq" id="WP_284738045.1">
    <property type="nucleotide sequence ID" value="NZ_CP050218.1"/>
</dbReference>